<proteinExistence type="predicted"/>
<dbReference type="InterPro" id="IPR001932">
    <property type="entry name" value="PPM-type_phosphatase-like_dom"/>
</dbReference>
<dbReference type="Gene3D" id="3.80.10.10">
    <property type="entry name" value="Ribonuclease Inhibitor"/>
    <property type="match status" value="3"/>
</dbReference>
<dbReference type="Pfam" id="PF13855">
    <property type="entry name" value="LRR_8"/>
    <property type="match status" value="1"/>
</dbReference>
<dbReference type="SMART" id="SM00332">
    <property type="entry name" value="PP2Cc"/>
    <property type="match status" value="1"/>
</dbReference>
<dbReference type="AlphaFoldDB" id="A0A1B0DQW8"/>
<dbReference type="InterPro" id="IPR001611">
    <property type="entry name" value="Leu-rich_rpt"/>
</dbReference>
<evidence type="ECO:0000259" key="2">
    <source>
        <dbReference type="PROSITE" id="PS51746"/>
    </source>
</evidence>
<dbReference type="PROSITE" id="PS51746">
    <property type="entry name" value="PPM_2"/>
    <property type="match status" value="1"/>
</dbReference>
<dbReference type="SMART" id="SM00369">
    <property type="entry name" value="LRR_TYP"/>
    <property type="match status" value="8"/>
</dbReference>
<dbReference type="EMBL" id="AJVK01008787">
    <property type="status" value="NOT_ANNOTATED_CDS"/>
    <property type="molecule type" value="Genomic_DNA"/>
</dbReference>
<dbReference type="Pfam" id="PF00560">
    <property type="entry name" value="LRR_1"/>
    <property type="match status" value="1"/>
</dbReference>
<keyword evidence="4" id="KW-1185">Reference proteome</keyword>
<dbReference type="PROSITE" id="PS51450">
    <property type="entry name" value="LRR"/>
    <property type="match status" value="2"/>
</dbReference>
<dbReference type="SMART" id="SM00364">
    <property type="entry name" value="LRR_BAC"/>
    <property type="match status" value="11"/>
</dbReference>
<dbReference type="Gene3D" id="3.60.40.10">
    <property type="entry name" value="PPM-type phosphatase domain"/>
    <property type="match status" value="2"/>
</dbReference>
<feature type="compositionally biased region" description="Polar residues" evidence="1">
    <location>
        <begin position="731"/>
        <end position="783"/>
    </location>
</feature>
<dbReference type="CDD" id="cd00143">
    <property type="entry name" value="PP2Cc"/>
    <property type="match status" value="1"/>
</dbReference>
<dbReference type="InterPro" id="IPR032675">
    <property type="entry name" value="LRR_dom_sf"/>
</dbReference>
<dbReference type="PANTHER" id="PTHR24366:SF96">
    <property type="entry name" value="LEUCINE RICH REPEAT CONTAINING 53"/>
    <property type="match status" value="1"/>
</dbReference>
<organism evidence="3 4">
    <name type="scientific">Phlebotomus papatasi</name>
    <name type="common">Sandfly</name>
    <dbReference type="NCBI Taxonomy" id="29031"/>
    <lineage>
        <taxon>Eukaryota</taxon>
        <taxon>Metazoa</taxon>
        <taxon>Ecdysozoa</taxon>
        <taxon>Arthropoda</taxon>
        <taxon>Hexapoda</taxon>
        <taxon>Insecta</taxon>
        <taxon>Pterygota</taxon>
        <taxon>Neoptera</taxon>
        <taxon>Endopterygota</taxon>
        <taxon>Diptera</taxon>
        <taxon>Nematocera</taxon>
        <taxon>Psychodoidea</taxon>
        <taxon>Psychodidae</taxon>
        <taxon>Phlebotomus</taxon>
        <taxon>Phlebotomus</taxon>
    </lineage>
</organism>
<dbReference type="Pfam" id="PF00481">
    <property type="entry name" value="PP2C"/>
    <property type="match status" value="1"/>
</dbReference>
<evidence type="ECO:0000256" key="1">
    <source>
        <dbReference type="SAM" id="MobiDB-lite"/>
    </source>
</evidence>
<evidence type="ECO:0000313" key="4">
    <source>
        <dbReference type="Proteomes" id="UP000092462"/>
    </source>
</evidence>
<dbReference type="SUPFAM" id="SSF52058">
    <property type="entry name" value="L domain-like"/>
    <property type="match status" value="2"/>
</dbReference>
<feature type="domain" description="PPM-type phosphatase" evidence="2">
    <location>
        <begin position="451"/>
        <end position="676"/>
    </location>
</feature>
<dbReference type="InterPro" id="IPR036457">
    <property type="entry name" value="PPM-type-like_dom_sf"/>
</dbReference>
<dbReference type="VEuPathDB" id="VectorBase:PPAI010951"/>
<dbReference type="PANTHER" id="PTHR24366">
    <property type="entry name" value="IG(IMMUNOGLOBULIN) AND LRR(LEUCINE RICH REPEAT) DOMAINS"/>
    <property type="match status" value="1"/>
</dbReference>
<feature type="region of interest" description="Disordered" evidence="1">
    <location>
        <begin position="730"/>
        <end position="789"/>
    </location>
</feature>
<dbReference type="EnsemblMetazoa" id="PPAI010951-RA">
    <property type="protein sequence ID" value="PPAI010951-PA"/>
    <property type="gene ID" value="PPAI010951"/>
</dbReference>
<protein>
    <recommendedName>
        <fullName evidence="2">PPM-type phosphatase domain-containing protein</fullName>
    </recommendedName>
</protein>
<reference evidence="3" key="1">
    <citation type="submission" date="2022-08" db="UniProtKB">
        <authorList>
            <consortium name="EnsemblMetazoa"/>
        </authorList>
    </citation>
    <scope>IDENTIFICATION</scope>
    <source>
        <strain evidence="3">Israel</strain>
    </source>
</reference>
<sequence>MEELRLDRNELAELPNSLRHLRRLQSLQLAYNRVHKLPPFLTTMRTLGLVDMYRSEKIVNGHFSEEKNAKNDLNPPLTKVNLRANQLKGSIILGNYGYLTQLDVSENSIEVLDLSALDKLETLQCCRNNLTELTVNGRVLTSLIAGNNNLKKLAVSPIPSGLRHLDISFNSFGSLPEWLEGCHKIRTLFASNNCLSSLPEHLFTGDLVTLQLGYNRLKSLPIMARRKTHLREIFLQSNAIVDLPENFFFACESLTLLNVASNRLISLPIIDGCRSHLERLYATNNQLTDRALDTLISLNQLRVFHAAYNRLTTFPENCVANLPHLEELVLSGNRLQHLPDNLANLTHLKVLRVHSNQLQSVPPLAKLSTLRVVDLAHNQLDKVNLVQLVPRKLQFLDLSCNTQLQVDPKQLQACKSQRPMSLVDVSGKNRASLPSSPSLNHDSSEFDPPWRVGFSETAGSCSKLFISQLRLPGFCSTEALFGMFDGEIGRIVPNFLTKSVPKLLLEERTVKETATDYMKYTLLAAHRELKQQGQKCGISVTLCHISRTKSPDSPGYSPQTGKRYVLRVASVGESTALLIRRNGNVKLTLSTPNRQIGNSASFPLVVPDPETCEVVLGEQDEYLVLANRKLWEVVDATGVAAIIRSEENVILAAKRLQDIAQSYGAEENLSVIVVKFNNIGSEMDIVMRELRQTIRGKPASVMAGFCKCGCCCESNNSCCHSGDITAGFVRQPSNRSDRSSPSGQSDQTASELVNHTNETVNQKPKTHETGSVTSRRSSTNYATNERRSLRGGVVRAVRAKIEEEREKEESDSAMSEEQFKCWEYMLEQNTQLLFDKELNTISRAFTKRQPSSNLTRAQVKALSSSSPQLAAQTELTPKSLYAQYHTPIGSNVPFLSKHFGSARSFHPQTNGLFRAMRFNSGRIHPINGGPNAAYFGSLQRLMPYNLEYDFAVMHERGEDDSLEPDSRMQQYWGVATTEL</sequence>
<accession>A0A1B0DQW8</accession>
<dbReference type="SUPFAM" id="SSF81606">
    <property type="entry name" value="PP2C-like"/>
    <property type="match status" value="1"/>
</dbReference>
<dbReference type="Proteomes" id="UP000092462">
    <property type="component" value="Unassembled WGS sequence"/>
</dbReference>
<evidence type="ECO:0000313" key="3">
    <source>
        <dbReference type="EnsemblMetazoa" id="PPAI010951-PA"/>
    </source>
</evidence>
<name>A0A1B0DQW8_PHLPP</name>
<dbReference type="InterPro" id="IPR003591">
    <property type="entry name" value="Leu-rich_rpt_typical-subtyp"/>
</dbReference>
<dbReference type="VEuPathDB" id="VectorBase:PPAPM1_007274"/>